<proteinExistence type="predicted"/>
<protein>
    <recommendedName>
        <fullName evidence="1">Mor transcription activator domain-containing protein</fullName>
    </recommendedName>
</protein>
<sequence>MPAAAQATSVPVDLLPPLLQDFVARIGVQPTMALVQRLGGVRIYVPSAERCGEDHPIAQIIGLPNLQALAQEYGGQPHFQLPNAKAALLAVRNAQIVADYHQLSVRQIALKYGLTEGHVGRILSAAGASKAHQDAQQSLL</sequence>
<dbReference type="AlphaFoldDB" id="A0A2A2AN90"/>
<dbReference type="Gene3D" id="1.10.10.60">
    <property type="entry name" value="Homeodomain-like"/>
    <property type="match status" value="1"/>
</dbReference>
<dbReference type="EMBL" id="NSJD01000022">
    <property type="protein sequence ID" value="PAT39191.1"/>
    <property type="molecule type" value="Genomic_DNA"/>
</dbReference>
<gene>
    <name evidence="2" type="ORF">CK623_11575</name>
</gene>
<dbReference type="InterPro" id="IPR009057">
    <property type="entry name" value="Homeodomain-like_sf"/>
</dbReference>
<reference evidence="2 3" key="1">
    <citation type="submission" date="2017-08" db="EMBL/GenBank/DDBJ databases">
        <title>WGS of Clinical strains of the CDC Group NO-1 linked to zoonotic infections in humans.</title>
        <authorList>
            <person name="Bernier A.-M."/>
            <person name="Bernard K."/>
        </authorList>
    </citation>
    <scope>NUCLEOTIDE SEQUENCE [LARGE SCALE GENOMIC DNA]</scope>
    <source>
        <strain evidence="2 3">NML79-0751</strain>
    </source>
</reference>
<evidence type="ECO:0000313" key="2">
    <source>
        <dbReference type="EMBL" id="PAT39191.1"/>
    </source>
</evidence>
<organism evidence="2 3">
    <name type="scientific">Vandammella animalimorsus</name>
    <dbReference type="NCBI Taxonomy" id="2029117"/>
    <lineage>
        <taxon>Bacteria</taxon>
        <taxon>Pseudomonadati</taxon>
        <taxon>Pseudomonadota</taxon>
        <taxon>Betaproteobacteria</taxon>
        <taxon>Burkholderiales</taxon>
        <taxon>Comamonadaceae</taxon>
        <taxon>Vandammella</taxon>
    </lineage>
</organism>
<dbReference type="InterPro" id="IPR014875">
    <property type="entry name" value="Mor_transcription_activator"/>
</dbReference>
<evidence type="ECO:0000259" key="1">
    <source>
        <dbReference type="Pfam" id="PF08765"/>
    </source>
</evidence>
<comment type="caution">
    <text evidence="2">The sequence shown here is derived from an EMBL/GenBank/DDBJ whole genome shotgun (WGS) entry which is preliminary data.</text>
</comment>
<dbReference type="Pfam" id="PF08765">
    <property type="entry name" value="Mor"/>
    <property type="match status" value="1"/>
</dbReference>
<dbReference type="RefSeq" id="WP_095557589.1">
    <property type="nucleotide sequence ID" value="NZ_NSJD01000022.1"/>
</dbReference>
<name>A0A2A2AN90_9BURK</name>
<evidence type="ECO:0000313" key="3">
    <source>
        <dbReference type="Proteomes" id="UP000218644"/>
    </source>
</evidence>
<dbReference type="SUPFAM" id="SSF46689">
    <property type="entry name" value="Homeodomain-like"/>
    <property type="match status" value="1"/>
</dbReference>
<accession>A0A2A2AN90</accession>
<feature type="domain" description="Mor transcription activator" evidence="1">
    <location>
        <begin position="54"/>
        <end position="133"/>
    </location>
</feature>
<dbReference type="Proteomes" id="UP000218644">
    <property type="component" value="Unassembled WGS sequence"/>
</dbReference>